<evidence type="ECO:0000259" key="3">
    <source>
        <dbReference type="Pfam" id="PF13462"/>
    </source>
</evidence>
<name>A0A2T0R9Z1_9ACTN</name>
<dbReference type="Pfam" id="PF13462">
    <property type="entry name" value="Thioredoxin_4"/>
    <property type="match status" value="1"/>
</dbReference>
<keyword evidence="5" id="KW-1185">Reference proteome</keyword>
<feature type="transmembrane region" description="Helical" evidence="2">
    <location>
        <begin position="43"/>
        <end position="64"/>
    </location>
</feature>
<keyword evidence="2" id="KW-0472">Membrane</keyword>
<feature type="region of interest" description="Disordered" evidence="1">
    <location>
        <begin position="227"/>
        <end position="247"/>
    </location>
</feature>
<keyword evidence="2" id="KW-0812">Transmembrane</keyword>
<dbReference type="SUPFAM" id="SSF52833">
    <property type="entry name" value="Thioredoxin-like"/>
    <property type="match status" value="1"/>
</dbReference>
<accession>A0A2T0R9Z1</accession>
<evidence type="ECO:0000313" key="4">
    <source>
        <dbReference type="EMBL" id="PRY17973.1"/>
    </source>
</evidence>
<dbReference type="OrthoDB" id="117402at2"/>
<dbReference type="InterPro" id="IPR036249">
    <property type="entry name" value="Thioredoxin-like_sf"/>
</dbReference>
<keyword evidence="2" id="KW-1133">Transmembrane helix</keyword>
<sequence>MSTRKPGGHPARAAAAEDAREARRAKAAAMRQRELAKERSRRVLLISVAVVVVLAIVAVVVVVIDRSRPDTVATAAQVNPPSAGAKAAGYVLPGTAAVGAPTVDVWLDYQCPYCKQFEAAAGSTVVDLAASGKAKVVVHTLTFLDGNLGNTASQLAAEAAAAADAQGRFAEFTTATFAAQPKEGVGYTVADLRKIAQTAGVPDLDAWQKAVEGHAYRDYVQSVQDSMEAGGVSGTPTVTVTPQGGQKQTLTNEQVLGSDPSTALTQAVAAATT</sequence>
<reference evidence="4 5" key="1">
    <citation type="submission" date="2018-03" db="EMBL/GenBank/DDBJ databases">
        <title>Genomic Encyclopedia of Archaeal and Bacterial Type Strains, Phase II (KMG-II): from individual species to whole genera.</title>
        <authorList>
            <person name="Goeker M."/>
        </authorList>
    </citation>
    <scope>NUCLEOTIDE SEQUENCE [LARGE SCALE GENOMIC DNA]</scope>
    <source>
        <strain evidence="4 5">DSM 19711</strain>
    </source>
</reference>
<comment type="caution">
    <text evidence="4">The sequence shown here is derived from an EMBL/GenBank/DDBJ whole genome shotgun (WGS) entry which is preliminary data.</text>
</comment>
<dbReference type="Proteomes" id="UP000238083">
    <property type="component" value="Unassembled WGS sequence"/>
</dbReference>
<proteinExistence type="predicted"/>
<dbReference type="RefSeq" id="WP_106206142.1">
    <property type="nucleotide sequence ID" value="NZ_PVZF01000001.1"/>
</dbReference>
<gene>
    <name evidence="4" type="ORF">CLV37_101216</name>
</gene>
<feature type="domain" description="Thioredoxin-like fold" evidence="3">
    <location>
        <begin position="101"/>
        <end position="240"/>
    </location>
</feature>
<dbReference type="EMBL" id="PVZF01000001">
    <property type="protein sequence ID" value="PRY17973.1"/>
    <property type="molecule type" value="Genomic_DNA"/>
</dbReference>
<feature type="compositionally biased region" description="Low complexity" evidence="1">
    <location>
        <begin position="234"/>
        <end position="246"/>
    </location>
</feature>
<protein>
    <submittedName>
        <fullName evidence="4">Protein-disulfide isomerase</fullName>
    </submittedName>
</protein>
<organism evidence="4 5">
    <name type="scientific">Kineococcus rhizosphaerae</name>
    <dbReference type="NCBI Taxonomy" id="559628"/>
    <lineage>
        <taxon>Bacteria</taxon>
        <taxon>Bacillati</taxon>
        <taxon>Actinomycetota</taxon>
        <taxon>Actinomycetes</taxon>
        <taxon>Kineosporiales</taxon>
        <taxon>Kineosporiaceae</taxon>
        <taxon>Kineococcus</taxon>
    </lineage>
</organism>
<dbReference type="AlphaFoldDB" id="A0A2T0R9Z1"/>
<dbReference type="GO" id="GO:0016853">
    <property type="term" value="F:isomerase activity"/>
    <property type="evidence" value="ECO:0007669"/>
    <property type="project" value="UniProtKB-KW"/>
</dbReference>
<feature type="region of interest" description="Disordered" evidence="1">
    <location>
        <begin position="1"/>
        <end position="23"/>
    </location>
</feature>
<dbReference type="Gene3D" id="3.40.30.10">
    <property type="entry name" value="Glutaredoxin"/>
    <property type="match status" value="1"/>
</dbReference>
<evidence type="ECO:0000313" key="5">
    <source>
        <dbReference type="Proteomes" id="UP000238083"/>
    </source>
</evidence>
<evidence type="ECO:0000256" key="1">
    <source>
        <dbReference type="SAM" id="MobiDB-lite"/>
    </source>
</evidence>
<keyword evidence="4" id="KW-0413">Isomerase</keyword>
<dbReference type="InterPro" id="IPR012336">
    <property type="entry name" value="Thioredoxin-like_fold"/>
</dbReference>
<evidence type="ECO:0000256" key="2">
    <source>
        <dbReference type="SAM" id="Phobius"/>
    </source>
</evidence>
<dbReference type="CDD" id="cd02972">
    <property type="entry name" value="DsbA_family"/>
    <property type="match status" value="1"/>
</dbReference>